<dbReference type="InterPro" id="IPR029357">
    <property type="entry name" value="SPATA7"/>
</dbReference>
<accession>A0A8B9EFG0</accession>
<dbReference type="GO" id="GO:0036064">
    <property type="term" value="C:ciliary basal body"/>
    <property type="evidence" value="ECO:0007669"/>
    <property type="project" value="TreeGrafter"/>
</dbReference>
<dbReference type="GO" id="GO:0005930">
    <property type="term" value="C:axoneme"/>
    <property type="evidence" value="ECO:0007669"/>
    <property type="project" value="TreeGrafter"/>
</dbReference>
<protein>
    <submittedName>
        <fullName evidence="2">Uncharacterized protein</fullName>
    </submittedName>
</protein>
<dbReference type="GO" id="GO:0120200">
    <property type="term" value="C:rod photoreceptor outer segment"/>
    <property type="evidence" value="ECO:0007669"/>
    <property type="project" value="TreeGrafter"/>
</dbReference>
<dbReference type="GO" id="GO:0045494">
    <property type="term" value="P:photoreceptor cell maintenance"/>
    <property type="evidence" value="ECO:0007669"/>
    <property type="project" value="TreeGrafter"/>
</dbReference>
<evidence type="ECO:0000313" key="3">
    <source>
        <dbReference type="Proteomes" id="UP000694521"/>
    </source>
</evidence>
<dbReference type="GO" id="GO:0120206">
    <property type="term" value="C:photoreceptor distal connecting cilium"/>
    <property type="evidence" value="ECO:0007669"/>
    <property type="project" value="TreeGrafter"/>
</dbReference>
<feature type="compositionally biased region" description="Low complexity" evidence="1">
    <location>
        <begin position="100"/>
        <end position="137"/>
    </location>
</feature>
<name>A0A8B9EFG0_ANSCY</name>
<reference evidence="2" key="1">
    <citation type="submission" date="2025-08" db="UniProtKB">
        <authorList>
            <consortium name="Ensembl"/>
        </authorList>
    </citation>
    <scope>IDENTIFICATION</scope>
</reference>
<dbReference type="Ensembl" id="ENSACDT00005024895.1">
    <property type="protein sequence ID" value="ENSACDP00005020807.1"/>
    <property type="gene ID" value="ENSACDG00005015079.1"/>
</dbReference>
<dbReference type="GO" id="GO:0000226">
    <property type="term" value="P:microtubule cytoskeleton organization"/>
    <property type="evidence" value="ECO:0007669"/>
    <property type="project" value="TreeGrafter"/>
</dbReference>
<dbReference type="AlphaFoldDB" id="A0A8B9EFG0"/>
<dbReference type="PANTHER" id="PTHR14917:SF2">
    <property type="entry name" value="SPERMATOGENESIS-ASSOCIATED PROTEIN 7"/>
    <property type="match status" value="1"/>
</dbReference>
<dbReference type="PANTHER" id="PTHR14917">
    <property type="entry name" value="SPERMATOGENESIS-ASSOCIATED PROTEIN 7"/>
    <property type="match status" value="1"/>
</dbReference>
<feature type="region of interest" description="Disordered" evidence="1">
    <location>
        <begin position="1"/>
        <end position="51"/>
    </location>
</feature>
<organism evidence="2 3">
    <name type="scientific">Anser cygnoides</name>
    <name type="common">Swan goose</name>
    <dbReference type="NCBI Taxonomy" id="8845"/>
    <lineage>
        <taxon>Eukaryota</taxon>
        <taxon>Metazoa</taxon>
        <taxon>Chordata</taxon>
        <taxon>Craniata</taxon>
        <taxon>Vertebrata</taxon>
        <taxon>Euteleostomi</taxon>
        <taxon>Archelosauria</taxon>
        <taxon>Archosauria</taxon>
        <taxon>Dinosauria</taxon>
        <taxon>Saurischia</taxon>
        <taxon>Theropoda</taxon>
        <taxon>Coelurosauria</taxon>
        <taxon>Aves</taxon>
        <taxon>Neognathae</taxon>
        <taxon>Galloanserae</taxon>
        <taxon>Anseriformes</taxon>
        <taxon>Anatidae</taxon>
        <taxon>Anserinae</taxon>
        <taxon>Anser</taxon>
    </lineage>
</organism>
<dbReference type="Proteomes" id="UP000694521">
    <property type="component" value="Unplaced"/>
</dbReference>
<feature type="compositionally biased region" description="Polar residues" evidence="1">
    <location>
        <begin position="1"/>
        <end position="12"/>
    </location>
</feature>
<feature type="compositionally biased region" description="Basic residues" evidence="1">
    <location>
        <begin position="90"/>
        <end position="99"/>
    </location>
</feature>
<keyword evidence="3" id="KW-1185">Reference proteome</keyword>
<sequence length="386" mass="43731">MDFSTLSTSSSVAPGFADQQRRERLKKKIARCEKEMSVGKNASRSSSRESGRLLSTSFGQVDILILLSRYHSLLASLSPYGEHGLVHSSPVKHTRKHSRNTSNTSNSNSCVSTSSTPRKHSGVSSSCSSGSFVSIGRSQRHQDRNSKVYSGDLLDRHSELFTGSRKPFTPRTLISDAKSVLSEYRYYTPARRKRKNRCKRHVEAETQTDVIREDDLLYLTFIEDFIMLCKMRHLLDVLKADLSCSTEEIQTDWEAVDSLDLEEFNMMEEPELTSKRQRQRKATKSEEFLTTMDLLLKEPSTCELPVCSENSKETRSKDDFLEDVAEMKNAEAESHSYVKSEDPDTSPSCEATLNLITCDSELEANKELDDLEENFAEVLQISHDYS</sequence>
<evidence type="ECO:0000256" key="1">
    <source>
        <dbReference type="SAM" id="MobiDB-lite"/>
    </source>
</evidence>
<feature type="region of interest" description="Disordered" evidence="1">
    <location>
        <begin position="84"/>
        <end position="149"/>
    </location>
</feature>
<reference evidence="2" key="2">
    <citation type="submission" date="2025-09" db="UniProtKB">
        <authorList>
            <consortium name="Ensembl"/>
        </authorList>
    </citation>
    <scope>IDENTIFICATION</scope>
</reference>
<dbReference type="Pfam" id="PF15244">
    <property type="entry name" value="HSD3"/>
    <property type="match status" value="1"/>
</dbReference>
<evidence type="ECO:0000313" key="2">
    <source>
        <dbReference type="Ensembl" id="ENSACDP00005020807.1"/>
    </source>
</evidence>
<proteinExistence type="predicted"/>